<dbReference type="PANTHER" id="PTHR11388:SF76">
    <property type="entry name" value="SOLUTE CARRIER ORGANIC ANION TRANSPORTER FAMILY MEMBER"/>
    <property type="match status" value="1"/>
</dbReference>
<reference evidence="4" key="1">
    <citation type="submission" date="2016-11" db="UniProtKB">
        <authorList>
            <consortium name="WormBaseParasite"/>
        </authorList>
    </citation>
    <scope>IDENTIFICATION</scope>
</reference>
<dbReference type="GO" id="GO:0015347">
    <property type="term" value="F:sodium-independent organic anion transmembrane transporter activity"/>
    <property type="evidence" value="ECO:0007669"/>
    <property type="project" value="TreeGrafter"/>
</dbReference>
<feature type="transmembrane region" description="Helical" evidence="2">
    <location>
        <begin position="313"/>
        <end position="333"/>
    </location>
</feature>
<dbReference type="WBParaSite" id="Hba_07109">
    <property type="protein sequence ID" value="Hba_07109"/>
    <property type="gene ID" value="Hba_07109"/>
</dbReference>
<keyword evidence="2" id="KW-0472">Membrane</keyword>
<keyword evidence="3" id="KW-1185">Reference proteome</keyword>
<evidence type="ECO:0000256" key="2">
    <source>
        <dbReference type="SAM" id="Phobius"/>
    </source>
</evidence>
<sequence>MDRIYLFLSLFCIVYFLEATGGSYIISAVQNIERQFQIPSSMSGFMISAKKLIERLALEDKQQIIRFLRDSSSNSLMIFNNATYSYYSVDGVILDQVEKMIPSILAGTVPISDLRAKLVKYMSNRRNNTSDIFRIRRSAIAPFAYCGKVVNSLRKVIKTMRCTDQNDNFGPFMILFIALFLLGIGRTMPWSLGVPLLDDNVKRKNLPAYFTPVGLSLSDPTWIGAWWIGFIIIGVATIFPSFALLFFPTKKKMDHEGKNYWYEHFSPSTFSTFNRHVIWCKELVPNIVIIFKFKLTIFPEFMKSYKEVLQTKIFIGSVLGRICDILAFKGYIVFLPKYLENHFGIPQYLVHRYMAMFGVFGFALGTVLGQETNSSRENIDSAVPNNSIIFIFIICRDMNHNFTRECNADCGCEGAQLFPVCDVTGYAFFSPCHAGCREVKFKRQKSNDLEFSSCECATDGLVRKEYCQDTCKWPTVLFFTTVLIGALFGGMGVVPGLLILLRWDSNNINNNSKCRKKNSI</sequence>
<feature type="transmembrane region" description="Helical" evidence="2">
    <location>
        <begin position="6"/>
        <end position="26"/>
    </location>
</feature>
<dbReference type="Pfam" id="PF03137">
    <property type="entry name" value="OATP"/>
    <property type="match status" value="2"/>
</dbReference>
<keyword evidence="2" id="KW-1133">Transmembrane helix</keyword>
<keyword evidence="1" id="KW-1015">Disulfide bond</keyword>
<evidence type="ECO:0000256" key="1">
    <source>
        <dbReference type="ARBA" id="ARBA00023157"/>
    </source>
</evidence>
<keyword evidence="2" id="KW-0812">Transmembrane</keyword>
<dbReference type="GO" id="GO:0043252">
    <property type="term" value="P:sodium-independent organic anion transport"/>
    <property type="evidence" value="ECO:0007669"/>
    <property type="project" value="TreeGrafter"/>
</dbReference>
<dbReference type="GO" id="GO:0016323">
    <property type="term" value="C:basolateral plasma membrane"/>
    <property type="evidence" value="ECO:0007669"/>
    <property type="project" value="TreeGrafter"/>
</dbReference>
<accession>A0A1I7WPV4</accession>
<dbReference type="AlphaFoldDB" id="A0A1I7WPV4"/>
<protein>
    <submittedName>
        <fullName evidence="4">Solute carrier organic anion transporter family member</fullName>
    </submittedName>
</protein>
<dbReference type="InterPro" id="IPR036259">
    <property type="entry name" value="MFS_trans_sf"/>
</dbReference>
<feature type="transmembrane region" description="Helical" evidence="2">
    <location>
        <begin position="225"/>
        <end position="247"/>
    </location>
</feature>
<proteinExistence type="predicted"/>
<feature type="transmembrane region" description="Helical" evidence="2">
    <location>
        <begin position="476"/>
        <end position="501"/>
    </location>
</feature>
<dbReference type="SUPFAM" id="SSF103473">
    <property type="entry name" value="MFS general substrate transporter"/>
    <property type="match status" value="1"/>
</dbReference>
<evidence type="ECO:0000313" key="4">
    <source>
        <dbReference type="WBParaSite" id="Hba_07109"/>
    </source>
</evidence>
<feature type="transmembrane region" description="Helical" evidence="2">
    <location>
        <begin position="169"/>
        <end position="188"/>
    </location>
</feature>
<dbReference type="InterPro" id="IPR004156">
    <property type="entry name" value="OATP"/>
</dbReference>
<evidence type="ECO:0000313" key="3">
    <source>
        <dbReference type="Proteomes" id="UP000095283"/>
    </source>
</evidence>
<name>A0A1I7WPV4_HETBA</name>
<dbReference type="Proteomes" id="UP000095283">
    <property type="component" value="Unplaced"/>
</dbReference>
<dbReference type="PANTHER" id="PTHR11388">
    <property type="entry name" value="ORGANIC ANION TRANSPORTER"/>
    <property type="match status" value="1"/>
</dbReference>
<feature type="transmembrane region" description="Helical" evidence="2">
    <location>
        <begin position="353"/>
        <end position="369"/>
    </location>
</feature>
<organism evidence="3 4">
    <name type="scientific">Heterorhabditis bacteriophora</name>
    <name type="common">Entomopathogenic nematode worm</name>
    <dbReference type="NCBI Taxonomy" id="37862"/>
    <lineage>
        <taxon>Eukaryota</taxon>
        <taxon>Metazoa</taxon>
        <taxon>Ecdysozoa</taxon>
        <taxon>Nematoda</taxon>
        <taxon>Chromadorea</taxon>
        <taxon>Rhabditida</taxon>
        <taxon>Rhabditina</taxon>
        <taxon>Rhabditomorpha</taxon>
        <taxon>Strongyloidea</taxon>
        <taxon>Heterorhabditidae</taxon>
        <taxon>Heterorhabditis</taxon>
    </lineage>
</organism>